<dbReference type="SMART" id="SM00895">
    <property type="entry name" value="FCD"/>
    <property type="match status" value="1"/>
</dbReference>
<dbReference type="InterPro" id="IPR036388">
    <property type="entry name" value="WH-like_DNA-bd_sf"/>
</dbReference>
<keyword evidence="2" id="KW-0560">Oxidoreductase</keyword>
<evidence type="ECO:0000313" key="7">
    <source>
        <dbReference type="EMBL" id="MDD7973760.1"/>
    </source>
</evidence>
<evidence type="ECO:0000256" key="4">
    <source>
        <dbReference type="ARBA" id="ARBA00023125"/>
    </source>
</evidence>
<dbReference type="RefSeq" id="WP_274354420.1">
    <property type="nucleotide sequence ID" value="NZ_JAQZSM010000055.1"/>
</dbReference>
<dbReference type="Gene3D" id="3.30.1370.60">
    <property type="entry name" value="Hypothetical oxidoreductase yiak, domain 2"/>
    <property type="match status" value="1"/>
</dbReference>
<dbReference type="InterPro" id="IPR008920">
    <property type="entry name" value="TF_FadR/GntR_C"/>
</dbReference>
<keyword evidence="5" id="KW-0804">Transcription</keyword>
<comment type="caution">
    <text evidence="7">The sequence shown here is derived from an EMBL/GenBank/DDBJ whole genome shotgun (WGS) entry which is preliminary data.</text>
</comment>
<evidence type="ECO:0000256" key="1">
    <source>
        <dbReference type="ARBA" id="ARBA00006056"/>
    </source>
</evidence>
<sequence>MRSKKAERLKLSDRARDKIRDRIISGAFPMGRKLREGELSEMLGMSKSPIREALLQLESEGLVEMPPDRPAHVFSMGADKISELGELRQILEKEALQLAIKRDDLGLATALDSVVLSMREALEAGDALNYRLLDRDFHTAIFDRCGNSYLRSTYMMLSFRIQALRNWLSRDSELNNISFADHVDIVEAIRQGDFARAQSILRKHIAETTENYLARFGPSVTGGADATGTCNVLIPEMERFCVAALTEVNANEPTISAVVRALSHASKLGIDSHGYRLLPHYLEGLNKGRLNPYPAPKLIGATGGARVLDADNAHGALAGFEAAKHAVDLAREHGLGAVAIRNSSHFGAAGAFAMAIAEQGMMGLAFCNSDSFVRLHGGAQRFHGTNPIAAAAPSEGPRPWLLDMATSSIPFNRVLLAQALGHPLAPEVASDTDGHFVTDPMQADMLAPLGGALFGYKGAGLAGLTEILTTAFSDAPLSVELPPMISTDMTTPRRLGAFVLALDPVAFGGADVFRAVVGRYTRSVRQSHRAGVEPVLAAGDREWEEEDRRKSEGIRLDPETISALNRFAVERSIPPLQTVTKIKAETRWKKNLRGGKYDQSEIQAH</sequence>
<evidence type="ECO:0000256" key="2">
    <source>
        <dbReference type="ARBA" id="ARBA00023002"/>
    </source>
</evidence>
<dbReference type="PANTHER" id="PTHR11091:SF0">
    <property type="entry name" value="MALATE DEHYDROGENASE"/>
    <property type="match status" value="1"/>
</dbReference>
<dbReference type="Pfam" id="PF00392">
    <property type="entry name" value="GntR"/>
    <property type="match status" value="1"/>
</dbReference>
<dbReference type="SUPFAM" id="SSF46785">
    <property type="entry name" value="Winged helix' DNA-binding domain"/>
    <property type="match status" value="1"/>
</dbReference>
<dbReference type="PANTHER" id="PTHR11091">
    <property type="entry name" value="OXIDOREDUCTASE-RELATED"/>
    <property type="match status" value="1"/>
</dbReference>
<evidence type="ECO:0000259" key="6">
    <source>
        <dbReference type="PROSITE" id="PS50949"/>
    </source>
</evidence>
<dbReference type="InterPro" id="IPR043144">
    <property type="entry name" value="Mal/L-sulf/L-lact_DH-like_ah"/>
</dbReference>
<keyword evidence="4" id="KW-0238">DNA-binding</keyword>
<evidence type="ECO:0000256" key="3">
    <source>
        <dbReference type="ARBA" id="ARBA00023015"/>
    </source>
</evidence>
<dbReference type="InterPro" id="IPR043143">
    <property type="entry name" value="Mal/L-sulf/L-lact_DH-like_NADP"/>
</dbReference>
<dbReference type="InterPro" id="IPR000524">
    <property type="entry name" value="Tscrpt_reg_HTH_GntR"/>
</dbReference>
<dbReference type="EMBL" id="JAQZSM010000055">
    <property type="protein sequence ID" value="MDD7973760.1"/>
    <property type="molecule type" value="Genomic_DNA"/>
</dbReference>
<dbReference type="Pfam" id="PF07729">
    <property type="entry name" value="FCD"/>
    <property type="match status" value="1"/>
</dbReference>
<organism evidence="7 8">
    <name type="scientific">Roseinatronobacter alkalisoli</name>
    <dbReference type="NCBI Taxonomy" id="3028235"/>
    <lineage>
        <taxon>Bacteria</taxon>
        <taxon>Pseudomonadati</taxon>
        <taxon>Pseudomonadota</taxon>
        <taxon>Alphaproteobacteria</taxon>
        <taxon>Rhodobacterales</taxon>
        <taxon>Paracoccaceae</taxon>
        <taxon>Roseinatronobacter</taxon>
    </lineage>
</organism>
<feature type="domain" description="HTH gntR-type" evidence="6">
    <location>
        <begin position="9"/>
        <end position="76"/>
    </location>
</feature>
<accession>A0ABT5TGE3</accession>
<protein>
    <submittedName>
        <fullName evidence="7">Ldh family oxidoreductase</fullName>
    </submittedName>
</protein>
<dbReference type="Gene3D" id="1.10.10.10">
    <property type="entry name" value="Winged helix-like DNA-binding domain superfamily/Winged helix DNA-binding domain"/>
    <property type="match status" value="1"/>
</dbReference>
<dbReference type="Gene3D" id="1.10.1530.10">
    <property type="match status" value="1"/>
</dbReference>
<dbReference type="Pfam" id="PF02615">
    <property type="entry name" value="Ldh_2"/>
    <property type="match status" value="1"/>
</dbReference>
<dbReference type="Proteomes" id="UP001431784">
    <property type="component" value="Unassembled WGS sequence"/>
</dbReference>
<keyword evidence="8" id="KW-1185">Reference proteome</keyword>
<dbReference type="InterPro" id="IPR036111">
    <property type="entry name" value="Mal/L-sulfo/L-lacto_DH-like_sf"/>
</dbReference>
<dbReference type="SUPFAM" id="SSF89733">
    <property type="entry name" value="L-sulfolactate dehydrogenase-like"/>
    <property type="match status" value="1"/>
</dbReference>
<evidence type="ECO:0000256" key="5">
    <source>
        <dbReference type="ARBA" id="ARBA00023163"/>
    </source>
</evidence>
<dbReference type="Gene3D" id="1.20.120.530">
    <property type="entry name" value="GntR ligand-binding domain-like"/>
    <property type="match status" value="1"/>
</dbReference>
<dbReference type="InterPro" id="IPR003767">
    <property type="entry name" value="Malate/L-lactate_DH-like"/>
</dbReference>
<dbReference type="SMART" id="SM00345">
    <property type="entry name" value="HTH_GNTR"/>
    <property type="match status" value="1"/>
</dbReference>
<proteinExistence type="inferred from homology"/>
<dbReference type="PROSITE" id="PS50949">
    <property type="entry name" value="HTH_GNTR"/>
    <property type="match status" value="1"/>
</dbReference>
<gene>
    <name evidence="7" type="ORF">PUT78_22155</name>
</gene>
<name>A0ABT5TGE3_9RHOB</name>
<dbReference type="InterPro" id="IPR036390">
    <property type="entry name" value="WH_DNA-bd_sf"/>
</dbReference>
<evidence type="ECO:0000313" key="8">
    <source>
        <dbReference type="Proteomes" id="UP001431784"/>
    </source>
</evidence>
<comment type="similarity">
    <text evidence="1">Belongs to the LDH2/MDH2 oxidoreductase family.</text>
</comment>
<keyword evidence="3" id="KW-0805">Transcription regulation</keyword>
<reference evidence="7" key="1">
    <citation type="submission" date="2023-02" db="EMBL/GenBank/DDBJ databases">
        <title>Description of Roseinatronobacter alkalisoli sp. nov., an alkaliphilic bacerium isolated from soda soil.</title>
        <authorList>
            <person name="Wei W."/>
        </authorList>
    </citation>
    <scope>NUCLEOTIDE SEQUENCE</scope>
    <source>
        <strain evidence="7">HJB301</strain>
    </source>
</reference>
<dbReference type="InterPro" id="IPR011711">
    <property type="entry name" value="GntR_C"/>
</dbReference>
<dbReference type="CDD" id="cd07377">
    <property type="entry name" value="WHTH_GntR"/>
    <property type="match status" value="1"/>
</dbReference>
<dbReference type="SUPFAM" id="SSF48008">
    <property type="entry name" value="GntR ligand-binding domain-like"/>
    <property type="match status" value="1"/>
</dbReference>